<keyword evidence="1" id="KW-1133">Transmembrane helix</keyword>
<proteinExistence type="predicted"/>
<dbReference type="EMBL" id="JAHRIN010013516">
    <property type="protein sequence ID" value="MEQ2196038.1"/>
    <property type="molecule type" value="Genomic_DNA"/>
</dbReference>
<evidence type="ECO:0000313" key="3">
    <source>
        <dbReference type="EMBL" id="MEQ2196038.1"/>
    </source>
</evidence>
<keyword evidence="1" id="KW-0472">Membrane</keyword>
<dbReference type="Proteomes" id="UP001434883">
    <property type="component" value="Unassembled WGS sequence"/>
</dbReference>
<dbReference type="InterPro" id="IPR038050">
    <property type="entry name" value="Neuro_actylchol_rec"/>
</dbReference>
<sequence length="168" mass="19534">MINTRYTPDDLEYQEIMFNLIIQRKPLFYIINIILPCSLISSLVVLAYFLPAQGQYLIFVMCVTTLIATNQIVVLNYSLRSPSTHIMSHTVKHLFLEMVPRFLGMSPLVDDSEVTAEVNGLKERRRSSFGLMQRAEEYVLKQPRSEMMFDKQRERHGLTRSIGESDFH</sequence>
<organism evidence="3 4">
    <name type="scientific">Xenoophorus captivus</name>
    <dbReference type="NCBI Taxonomy" id="1517983"/>
    <lineage>
        <taxon>Eukaryota</taxon>
        <taxon>Metazoa</taxon>
        <taxon>Chordata</taxon>
        <taxon>Craniata</taxon>
        <taxon>Vertebrata</taxon>
        <taxon>Euteleostomi</taxon>
        <taxon>Actinopterygii</taxon>
        <taxon>Neopterygii</taxon>
        <taxon>Teleostei</taxon>
        <taxon>Neoteleostei</taxon>
        <taxon>Acanthomorphata</taxon>
        <taxon>Ovalentaria</taxon>
        <taxon>Atherinomorphae</taxon>
        <taxon>Cyprinodontiformes</taxon>
        <taxon>Goodeidae</taxon>
        <taxon>Xenoophorus</taxon>
    </lineage>
</organism>
<feature type="domain" description="Neurotransmitter-gated ion-channel transmembrane" evidence="2">
    <location>
        <begin position="54"/>
        <end position="165"/>
    </location>
</feature>
<name>A0ABV0QJM4_9TELE</name>
<dbReference type="InterPro" id="IPR006029">
    <property type="entry name" value="Neurotrans-gated_channel_TM"/>
</dbReference>
<evidence type="ECO:0000259" key="2">
    <source>
        <dbReference type="Pfam" id="PF02932"/>
    </source>
</evidence>
<gene>
    <name evidence="3" type="ORF">XENOCAPTIV_022765</name>
</gene>
<accession>A0ABV0QJM4</accession>
<keyword evidence="4" id="KW-1185">Reference proteome</keyword>
<evidence type="ECO:0000313" key="4">
    <source>
        <dbReference type="Proteomes" id="UP001434883"/>
    </source>
</evidence>
<comment type="caution">
    <text evidence="3">The sequence shown here is derived from an EMBL/GenBank/DDBJ whole genome shotgun (WGS) entry which is preliminary data.</text>
</comment>
<dbReference type="InterPro" id="IPR036719">
    <property type="entry name" value="Neuro-gated_channel_TM_sf"/>
</dbReference>
<dbReference type="Pfam" id="PF02932">
    <property type="entry name" value="Neur_chan_memb"/>
    <property type="match status" value="1"/>
</dbReference>
<dbReference type="Gene3D" id="1.20.58.390">
    <property type="entry name" value="Neurotransmitter-gated ion-channel transmembrane domain"/>
    <property type="match status" value="2"/>
</dbReference>
<reference evidence="3 4" key="1">
    <citation type="submission" date="2021-06" db="EMBL/GenBank/DDBJ databases">
        <authorList>
            <person name="Palmer J.M."/>
        </authorList>
    </citation>
    <scope>NUCLEOTIDE SEQUENCE [LARGE SCALE GENOMIC DNA]</scope>
    <source>
        <strain evidence="3 4">XC_2019</strain>
        <tissue evidence="3">Muscle</tissue>
    </source>
</reference>
<feature type="transmembrane region" description="Helical" evidence="1">
    <location>
        <begin position="27"/>
        <end position="50"/>
    </location>
</feature>
<feature type="transmembrane region" description="Helical" evidence="1">
    <location>
        <begin position="56"/>
        <end position="79"/>
    </location>
</feature>
<dbReference type="SUPFAM" id="SSF90112">
    <property type="entry name" value="Neurotransmitter-gated ion-channel transmembrane pore"/>
    <property type="match status" value="1"/>
</dbReference>
<evidence type="ECO:0000256" key="1">
    <source>
        <dbReference type="SAM" id="Phobius"/>
    </source>
</evidence>
<keyword evidence="1" id="KW-0812">Transmembrane</keyword>
<protein>
    <recommendedName>
        <fullName evidence="2">Neurotransmitter-gated ion-channel transmembrane domain-containing protein</fullName>
    </recommendedName>
</protein>